<feature type="compositionally biased region" description="Basic and acidic residues" evidence="3">
    <location>
        <begin position="4066"/>
        <end position="4079"/>
    </location>
</feature>
<dbReference type="Ensembl" id="ENSSSCT00015034515.1">
    <property type="protein sequence ID" value="ENSSSCP00015013660.1"/>
    <property type="gene ID" value="ENSSSCG00015026064.1"/>
</dbReference>
<dbReference type="GO" id="GO:0005634">
    <property type="term" value="C:nucleus"/>
    <property type="evidence" value="ECO:0007669"/>
    <property type="project" value="UniProtKB-SubCell"/>
</dbReference>
<feature type="region of interest" description="Disordered" evidence="3">
    <location>
        <begin position="1850"/>
        <end position="1894"/>
    </location>
</feature>
<feature type="compositionally biased region" description="Basic and acidic residues" evidence="3">
    <location>
        <begin position="408"/>
        <end position="426"/>
    </location>
</feature>
<feature type="region of interest" description="Disordered" evidence="3">
    <location>
        <begin position="3963"/>
        <end position="4233"/>
    </location>
</feature>
<feature type="compositionally biased region" description="Low complexity" evidence="3">
    <location>
        <begin position="3193"/>
        <end position="3205"/>
    </location>
</feature>
<feature type="region of interest" description="Disordered" evidence="3">
    <location>
        <begin position="3122"/>
        <end position="3238"/>
    </location>
</feature>
<feature type="region of interest" description="Disordered" evidence="3">
    <location>
        <begin position="3287"/>
        <end position="3330"/>
    </location>
</feature>
<evidence type="ECO:0000259" key="4">
    <source>
        <dbReference type="PROSITE" id="PS50106"/>
    </source>
</evidence>
<accession>A0A8D0N783</accession>
<feature type="region of interest" description="Disordered" evidence="3">
    <location>
        <begin position="2710"/>
        <end position="2752"/>
    </location>
</feature>
<feature type="region of interest" description="Disordered" evidence="3">
    <location>
        <begin position="3052"/>
        <end position="3094"/>
    </location>
</feature>
<dbReference type="FunFam" id="2.30.42.10:FF:000225">
    <property type="entry name" value="AHNAK2 isoform 1"/>
    <property type="match status" value="1"/>
</dbReference>
<comment type="subcellular location">
    <subcellularLocation>
        <location evidence="1">Nucleus</location>
    </subcellularLocation>
</comment>
<feature type="compositionally biased region" description="Low complexity" evidence="3">
    <location>
        <begin position="3143"/>
        <end position="3156"/>
    </location>
</feature>
<feature type="compositionally biased region" description="Low complexity" evidence="3">
    <location>
        <begin position="3771"/>
        <end position="3787"/>
    </location>
</feature>
<feature type="compositionally biased region" description="Basic and acidic residues" evidence="3">
    <location>
        <begin position="451"/>
        <end position="513"/>
    </location>
</feature>
<feature type="compositionally biased region" description="Basic and acidic residues" evidence="3">
    <location>
        <begin position="135"/>
        <end position="148"/>
    </location>
</feature>
<feature type="region of interest" description="Disordered" evidence="3">
    <location>
        <begin position="1162"/>
        <end position="1205"/>
    </location>
</feature>
<feature type="compositionally biased region" description="Basic and acidic residues" evidence="3">
    <location>
        <begin position="175"/>
        <end position="185"/>
    </location>
</feature>
<feature type="compositionally biased region" description="Acidic residues" evidence="3">
    <location>
        <begin position="4040"/>
        <end position="4059"/>
    </location>
</feature>
<dbReference type="InterPro" id="IPR036034">
    <property type="entry name" value="PDZ_sf"/>
</dbReference>
<feature type="domain" description="PDZ" evidence="4">
    <location>
        <begin position="9"/>
        <end position="76"/>
    </location>
</feature>
<dbReference type="PANTHER" id="PTHR23348">
    <property type="entry name" value="PERIAXIN/AHNAK"/>
    <property type="match status" value="1"/>
</dbReference>
<feature type="region of interest" description="Disordered" evidence="3">
    <location>
        <begin position="327"/>
        <end position="513"/>
    </location>
</feature>
<feature type="region of interest" description="Disordered" evidence="3">
    <location>
        <begin position="3374"/>
        <end position="3457"/>
    </location>
</feature>
<feature type="compositionally biased region" description="Low complexity" evidence="3">
    <location>
        <begin position="3122"/>
        <end position="3132"/>
    </location>
</feature>
<evidence type="ECO:0000256" key="2">
    <source>
        <dbReference type="ARBA" id="ARBA00023242"/>
    </source>
</evidence>
<feature type="region of interest" description="Disordered" evidence="3">
    <location>
        <begin position="646"/>
        <end position="688"/>
    </location>
</feature>
<feature type="compositionally biased region" description="Basic and acidic residues" evidence="3">
    <location>
        <begin position="375"/>
        <end position="397"/>
    </location>
</feature>
<feature type="region of interest" description="Disordered" evidence="3">
    <location>
        <begin position="1334"/>
        <end position="1375"/>
    </location>
</feature>
<feature type="region of interest" description="Disordered" evidence="3">
    <location>
        <begin position="3575"/>
        <end position="3637"/>
    </location>
</feature>
<feature type="region of interest" description="Disordered" evidence="3">
    <location>
        <begin position="3483"/>
        <end position="3555"/>
    </location>
</feature>
<name>A0A8D0N783_PIG</name>
<feature type="compositionally biased region" description="Polar residues" evidence="3">
    <location>
        <begin position="333"/>
        <end position="347"/>
    </location>
</feature>
<feature type="region of interest" description="Disordered" evidence="3">
    <location>
        <begin position="1506"/>
        <end position="1550"/>
    </location>
</feature>
<feature type="region of interest" description="Disordered" evidence="3">
    <location>
        <begin position="1678"/>
        <end position="1720"/>
    </location>
</feature>
<feature type="region of interest" description="Disordered" evidence="3">
    <location>
        <begin position="2882"/>
        <end position="2926"/>
    </location>
</feature>
<evidence type="ECO:0000313" key="6">
    <source>
        <dbReference type="Proteomes" id="UP000694726"/>
    </source>
</evidence>
<dbReference type="Gene3D" id="2.30.42.10">
    <property type="match status" value="1"/>
</dbReference>
<feature type="compositionally biased region" description="Basic and acidic residues" evidence="3">
    <location>
        <begin position="3052"/>
        <end position="3062"/>
    </location>
</feature>
<feature type="region of interest" description="Disordered" evidence="3">
    <location>
        <begin position="990"/>
        <end position="1034"/>
    </location>
</feature>
<feature type="region of interest" description="Disordered" evidence="3">
    <location>
        <begin position="2022"/>
        <end position="2066"/>
    </location>
</feature>
<feature type="compositionally biased region" description="Basic and acidic residues" evidence="3">
    <location>
        <begin position="352"/>
        <end position="364"/>
    </location>
</feature>
<feature type="region of interest" description="Disordered" evidence="3">
    <location>
        <begin position="92"/>
        <end position="312"/>
    </location>
</feature>
<feature type="region of interest" description="Disordered" evidence="3">
    <location>
        <begin position="3649"/>
        <end position="3674"/>
    </location>
</feature>
<evidence type="ECO:0000313" key="5">
    <source>
        <dbReference type="Ensembl" id="ENSSSCP00015013660.1"/>
    </source>
</evidence>
<feature type="region of interest" description="Disordered" evidence="3">
    <location>
        <begin position="3746"/>
        <end position="3813"/>
    </location>
</feature>
<dbReference type="PANTHER" id="PTHR23348:SF37">
    <property type="entry name" value="PROTEIN AHNAK2"/>
    <property type="match status" value="1"/>
</dbReference>
<feature type="region of interest" description="Disordered" evidence="3">
    <location>
        <begin position="2194"/>
        <end position="2237"/>
    </location>
</feature>
<dbReference type="InterPro" id="IPR001478">
    <property type="entry name" value="PDZ"/>
</dbReference>
<dbReference type="Proteomes" id="UP000694726">
    <property type="component" value="Unplaced"/>
</dbReference>
<feature type="compositionally biased region" description="Low complexity" evidence="3">
    <location>
        <begin position="3316"/>
        <end position="3327"/>
    </location>
</feature>
<dbReference type="PROSITE" id="PS50106">
    <property type="entry name" value="PDZ"/>
    <property type="match status" value="1"/>
</dbReference>
<evidence type="ECO:0000256" key="3">
    <source>
        <dbReference type="SAM" id="MobiDB-lite"/>
    </source>
</evidence>
<keyword evidence="2" id="KW-0539">Nucleus</keyword>
<evidence type="ECO:0000256" key="1">
    <source>
        <dbReference type="ARBA" id="ARBA00004123"/>
    </source>
</evidence>
<proteinExistence type="predicted"/>
<dbReference type="InterPro" id="IPR052082">
    <property type="entry name" value="Myelin_sheath_structural"/>
</dbReference>
<sequence length="4233" mass="433981">MSHLEEATEVTLETEVEAGASGYSVTGGGDQGIFVTQVLKDSSAAKLFSLREGDQLLSATIFFDGITYEDALKILQYSEPYKVQFKIRRKLPAREDKEGASGSAQHGLKGSEEQEQDVTDGGSETPTRTLVGDGDQERLISRPREGRRPQRHRLSWPKFQAIQSRRAPGPRRSRSSSEADERRAAPEVSPGSTDTEAQHLAEEREQKAGPGSQQGGRFRNFTFRVSSGKRRSPAGRPGRGTNEGTVQAGVLEEAELPPEPGQHSLPGVGTLGQEAASAPRQTKTDKELEETAGQAKEGVGLAPGEGREGLQGLEGGIARLALRDTADLGARRSQPTELRVQTPTLTTPKFGIAKEKAQETEEGTRALPTGPGRARGPEDTEARREDVRKVDAQETHRQVGQLPLEAGGGKEEDRLQQRQGDGRGEAKDEEGTEGKTKLLKFKLPAFGWSPGKDHKTGEKPQREGEKKKETERQESLKMDMKTGDEEDKAKTDKREDTQGRKTTREKQEAEEIKLELSLGDKEVAARDSKFKMPKFKMPSFGVSAPGKSVEAAVEVSLPKAEADASAPSGQAAVKAGDLSAELPSAELDVKGPELGGKLPEGQLPDAELKEPAAGIALKGHLPKVQMPSIKVPRVDLRAPQVDIKGPKLDLKGAKGEVSAPDVAVSPPSVELEAQAQAQAPGGKLEADVSLGDKEVAARDSKFKMPKFKMPSFGVSAPGKSVEAAAEVSLPKAEADASAPSGQAAVKAGDLSAELPSAELDVKGPELGGKLPEGQLPDAELKEPAAGIALKGHLPKVQMPSIKVPRVDLRAPQVDIKGPKLDLKGAKGEVSAPDVAVSPPSVELEAQAQAQAPGGKLEADVSLGDKEVAARDSKFKMPKFKMPSFGVSAPGKSVEAAAEVSLPKAEADASAPSGQAAVKAGDLSAELPSAELDVKGPELGGKLPEGQLPDAELKEPAAGIALKGHLPKVQMPSIKVPRVDLRAPQVDIKGPKLDLKGAKGEVSAPDVAVSPPSVELEAQAQAQAPGGKLEADVSLGDKEVAARDSKFKMPKFKMPSFGVSAPGKSVEAAAEVSLPKAEADASAPSGQAAVKAGDLSAELPSAELDVKGPELGGKLPEGQLPDAELKEPAAGIALKGHLPKVQMPSIKVPRVDLRAPQVDIKGPKLDLKGAKGEVSAPDVAVSPPSVELEAQAQAQAPGGKLEADVSLGDKEVAARDSKFKMPKFKMPSFGVSAPGKSVEAAAEVSLPKAEADASAPSGQAAVKAGDLSAELPSAELDVKGPELGGKLPEGQLPDAELKEPAAGIALKGHLPKVQMPSIKVPRVDLRAPQVDIKGPKLDLKGAKGEVSAPDVAVSPPSVELEAQAQAQAPGGKLEADVSLGDKEVAARDSKFKMPKFKMPSFGVSAPGKSVEAAAEVSLPKAEADASAPSGQAAVKAGDLSAELPSAELDVKGPELGGKLPEGQLPDAELKEPAAGIALKGHLPKVQMPSIKVPRVDLRAPQVDIKGPKLDLKGAKGEVSAPDVAVSPPSVELEAQAQAQAPGGKLEADVSLGDKEVAARDSKFKMPKFKMPSFGVSAPGKSVEAAAEVSLPKAEADASAPSGQAAVKAGDLSAELPSAELDVKGPELGGKLPEGQLPDAELKEPAAGIALKGHLPKVQMPSIKVPRVDLRAPQVDIKGPKLDLKGAKGEVSAPDVAVSPPSVELEAQAQAQAPGGKLEADVSLGDKEVAARDSKFKMPKFKMPSFGVSAPGKSVEAAAEVSLPKAEADASAPSGQAAVKAGDLSAELPSAELDVKGPELGGKLPEGQLPDAELKEPAAGIALKGHLPKVQMPSIKVPRVDLRAPQVDIKGPKLDLKGAKGEVSAPDVAVSPPSVELEAQAQAQAPGGKLEADVSLGDKEVAARDSKFKMPKFKMPSFGVSAPGKSVEAAAEVSLPKAEADASAPSGQAAVKAGDLSAELPSAELDVKGPELGGKLPEGQLPDAELKEPAAGIALKGHLPKVQMPSIKVPRVDLRAPQVDIKGPKLDLKGAKGEVSAPDVAVSPPSVELEAQAQAQAPGGKLEADVSLGDKEVAARDSKFKMPKFKMPSFGVSAPGKSVEAAAEVSLPKAEADASAPSGQAAVKAGDLSAELPSAELDVKGPELGGKLPEGQLPDAELKEPAAGIALKGHLPKVQMPSIKVPRVDLRAPQVDIKGPKLDLKGAKGEVSAPDVAVSPPSVELEAQAQAQAPGGKLEADVSLGDKEVAARDSKFKMPKFKMPSFGVSAPGKSVEAAAEVSLPKAEADASAPSGQAAVKAGDLSAELPSAELDVKGPELGGKLPEGQLPDAELKEPAAGIALKGHLPKVQMPSIKVPRVDLRAPQVDIKGPKLDLKGAKGEVSAPDVAVSPPSVELEAQAQAQAPGGKLEADVSLGDKEVAARDSKFKMPKFKMPSFGVSAPGKSVEAAAEVSLPKAEADASAPSGQAAVKAGDLSAELPSAELDVKGPELGGKLPEGQLPDAELKEPAAGIALKGHLPKVQMPSIKVPRVDLRAPQVDIKGPKLDLKGAKGEVSAPDVAVSPPSVELEAQAQAQAPGGKLEADVSLGDKEVAARDSKFKMPKFKMPSFGVSAPGKSVEAAAEVSLPKAEADASAPSGQAAVKAGDLSAELPSAELDVKGPELGGKLPEGQLPDAELKEPAAGIALKGHLPKVQMPSIKVPRVDLRAPQVDIKGPKLDLKGAKGEVSAPDVAVSPPSVELEAQAQAQAPGGKLEADVSLGDKEVAARDSKFKMPKFKMPSFGVSAPGKSVEAAAEVSLPKAEADASAPSGQAAVKAGDLSAELPSAELDVKGPELGGKLPEGQLPDAELKEPAAGIALKGHLPKVQMPSIKVPRVDLRAPQVDIKGPKLDLKGAKGEVSAPDVAVSPPSVELEAQAQAQAPGGKLEADVSLGDKEVAARDSKFKMPKFKMPSFGVSAPGKSVEAAAEVSLPKAEADASAPSGQAAVKAGDLSAELPSAELDVKGPELGGKLPEGQLPDAELKEPAAGIALKGHLPKVQMPSIKVPRVDLRAPQVDIKGPKLDLKGAKGEVSAPDVAVSPPSVELEAQAQAQAPGGKLEADVSLGDKEVAARDSKFVVPNFNVSLFASSSTKSSVSSSPFTLDGQHGESVSSSSPSDSLASSFDVHISKDPEADGPPLGPDSDLIPLKKSPFEIPQVFPSPESSSAESSAPDGSAVGPVLPRGGAPFSELSAEGSFKGAVPTRGSPLKVPWLGWPGFSSGRLDLSGTHAEAPSSPGVTLTKYRETLPSVAVLPELPLESSSGSQDARLPEAGGPASLPPLEGGAPSPAQSPAGPVDPLFPASYGRVTFPIFHRPKFAFSIPKAAEAELDPCTVARDLAQSAPSPGWGLDSAAEEAPGLLSPGSQPSRLSVSVPRSGGASEAASGEAPAEDAGREGRGGPLKTQRIQLPSFRRSPEKGAGRAAVPAVTVGAGPTGALPGVCVSPVEMLPEKEGEEGAAPSGCAGLQPTPPSLQASEGAAGLLRGDPAVSLSPAPRGEAGVGGPRTMAAPPEGAGVDPHLPQVQAPRLGSADLALRLGKAKAEVSLSAGSPPQEHRPSAGDGSQGHRPGDVAASRLQPSCGSAHAEAPVVESPEAATTAGSQGGWFRMPALRLPSVRRSAKEKGGAGASAASTARGGEVPAAVKGQGVQVPGSDVEAAVSLRPPETGADEAAAESTLYADVLRRNLDGQGLELHLPPAGVSPADLSTAQVSVRPGDGSLPLQMPGGRLSEARAPTGEMDATPPAGPAGLDLAGGAERAEERPSLPEGPVRLKASRTDRPSQVSVVDMGQPWEGSVLTVKLPRLSVPRFAFPDASSEADVFIPAVTEVSSLDDALGTESAGVWGASILKAGAGAAGGQPVALDLSPEASRISKVRVHIQGAQGEGPEVAVHRRVTAELVDLSGPAAISSQVVRESEIPASEVQRASYGFSLLKGRVPEPPTQVRGQDSWPPEGSPEAPKRAAPGADRLSGDPQPDTGEAFEVVLPGTSVSGQPAITPDVHTEPQGADSGSDEEPAEILEFPPEEDSEEAAACLAEEGRAAQEKPEGKRSSGLFRFWLPNIGFSSSVEETRADPNVDRSAPVQTQPGPRPEAEPPKKQEKGGWFRFPKLGFSSTPTKKSKSSEDTVTPAEQKSQEEAVTFFDARESFSPEDKEEGEVAEAMGTGQGTGAMVTSAARTELILLEQDPDTGDEPAPGPASQGGQT</sequence>
<feature type="compositionally biased region" description="Low complexity" evidence="3">
    <location>
        <begin position="3409"/>
        <end position="3420"/>
    </location>
</feature>
<feature type="compositionally biased region" description="Basic and acidic residues" evidence="3">
    <location>
        <begin position="196"/>
        <end position="207"/>
    </location>
</feature>
<feature type="region of interest" description="Disordered" evidence="3">
    <location>
        <begin position="2538"/>
        <end position="2582"/>
    </location>
</feature>
<feature type="region of interest" description="Disordered" evidence="3">
    <location>
        <begin position="2366"/>
        <end position="2407"/>
    </location>
</feature>
<protein>
    <recommendedName>
        <fullName evidence="4">PDZ domain-containing protein</fullName>
    </recommendedName>
</protein>
<feature type="region of interest" description="Disordered" evidence="3">
    <location>
        <begin position="818"/>
        <end position="861"/>
    </location>
</feature>
<feature type="compositionally biased region" description="Low complexity" evidence="3">
    <location>
        <begin position="3615"/>
        <end position="3628"/>
    </location>
</feature>
<dbReference type="SMART" id="SM00228">
    <property type="entry name" value="PDZ"/>
    <property type="match status" value="1"/>
</dbReference>
<reference evidence="5" key="1">
    <citation type="submission" date="2025-08" db="UniProtKB">
        <authorList>
            <consortium name="Ensembl"/>
        </authorList>
    </citation>
    <scope>IDENTIFICATION</scope>
</reference>
<dbReference type="SUPFAM" id="SSF50156">
    <property type="entry name" value="PDZ domain-like"/>
    <property type="match status" value="1"/>
</dbReference>
<organism evidence="5 6">
    <name type="scientific">Sus scrofa</name>
    <name type="common">Pig</name>
    <dbReference type="NCBI Taxonomy" id="9823"/>
    <lineage>
        <taxon>Eukaryota</taxon>
        <taxon>Metazoa</taxon>
        <taxon>Chordata</taxon>
        <taxon>Craniata</taxon>
        <taxon>Vertebrata</taxon>
        <taxon>Euteleostomi</taxon>
        <taxon>Mammalia</taxon>
        <taxon>Eutheria</taxon>
        <taxon>Laurasiatheria</taxon>
        <taxon>Artiodactyla</taxon>
        <taxon>Suina</taxon>
        <taxon>Suidae</taxon>
        <taxon>Sus</taxon>
    </lineage>
</organism>
<feature type="compositionally biased region" description="Basic and acidic residues" evidence="3">
    <location>
        <begin position="4120"/>
        <end position="4132"/>
    </location>
</feature>
<feature type="compositionally biased region" description="Low complexity" evidence="3">
    <location>
        <begin position="3660"/>
        <end position="3670"/>
    </location>
</feature>